<dbReference type="InterPro" id="IPR006068">
    <property type="entry name" value="ATPase_P-typ_cation-transptr_C"/>
</dbReference>
<keyword evidence="9 10" id="KW-0472">Membrane</keyword>
<evidence type="ECO:0000256" key="1">
    <source>
        <dbReference type="ARBA" id="ARBA00004651"/>
    </source>
</evidence>
<dbReference type="PROSITE" id="PS00154">
    <property type="entry name" value="ATPASE_E1_E2"/>
    <property type="match status" value="1"/>
</dbReference>
<accession>A0A2M8GP38</accession>
<dbReference type="PANTHER" id="PTHR43294:SF21">
    <property type="entry name" value="CATION TRANSPORTING ATPASE"/>
    <property type="match status" value="1"/>
</dbReference>
<dbReference type="PRINTS" id="PR00121">
    <property type="entry name" value="NAKATPASE"/>
</dbReference>
<dbReference type="InterPro" id="IPR008250">
    <property type="entry name" value="ATPase_P-typ_transduc_dom_A_sf"/>
</dbReference>
<dbReference type="InterPro" id="IPR023214">
    <property type="entry name" value="HAD_sf"/>
</dbReference>
<dbReference type="SMART" id="SM00831">
    <property type="entry name" value="Cation_ATPase_N"/>
    <property type="match status" value="1"/>
</dbReference>
<keyword evidence="8 10" id="KW-1133">Transmembrane helix</keyword>
<dbReference type="Pfam" id="PF00122">
    <property type="entry name" value="E1-E2_ATPase"/>
    <property type="match status" value="1"/>
</dbReference>
<feature type="transmembrane region" description="Helical" evidence="10">
    <location>
        <begin position="875"/>
        <end position="896"/>
    </location>
</feature>
<dbReference type="SFLD" id="SFLDS00003">
    <property type="entry name" value="Haloacid_Dehalogenase"/>
    <property type="match status" value="1"/>
</dbReference>
<keyword evidence="4 10" id="KW-0812">Transmembrane</keyword>
<dbReference type="SUPFAM" id="SSF56784">
    <property type="entry name" value="HAD-like"/>
    <property type="match status" value="1"/>
</dbReference>
<dbReference type="SFLD" id="SFLDG00002">
    <property type="entry name" value="C1.7:_P-type_atpase_like"/>
    <property type="match status" value="1"/>
</dbReference>
<dbReference type="InterPro" id="IPR018303">
    <property type="entry name" value="ATPase_P-typ_P_site"/>
</dbReference>
<dbReference type="InterPro" id="IPR036412">
    <property type="entry name" value="HAD-like_sf"/>
</dbReference>
<comment type="caution">
    <text evidence="12">The sequence shown here is derived from an EMBL/GenBank/DDBJ whole genome shotgun (WGS) entry which is preliminary data.</text>
</comment>
<feature type="transmembrane region" description="Helical" evidence="10">
    <location>
        <begin position="37"/>
        <end position="55"/>
    </location>
</feature>
<dbReference type="PANTHER" id="PTHR43294">
    <property type="entry name" value="SODIUM/POTASSIUM-TRANSPORTING ATPASE SUBUNIT ALPHA"/>
    <property type="match status" value="1"/>
</dbReference>
<evidence type="ECO:0000256" key="3">
    <source>
        <dbReference type="ARBA" id="ARBA00022475"/>
    </source>
</evidence>
<dbReference type="Pfam" id="PF00690">
    <property type="entry name" value="Cation_ATPase_N"/>
    <property type="match status" value="1"/>
</dbReference>
<reference evidence="13" key="1">
    <citation type="submission" date="2017-09" db="EMBL/GenBank/DDBJ databases">
        <title>Depth-based differentiation of microbial function through sediment-hosted aquifers and enrichment of novel symbionts in the deep terrestrial subsurface.</title>
        <authorList>
            <person name="Probst A.J."/>
            <person name="Ladd B."/>
            <person name="Jarett J.K."/>
            <person name="Geller-Mcgrath D.E."/>
            <person name="Sieber C.M.K."/>
            <person name="Emerson J.B."/>
            <person name="Anantharaman K."/>
            <person name="Thomas B.C."/>
            <person name="Malmstrom R."/>
            <person name="Stieglmeier M."/>
            <person name="Klingl A."/>
            <person name="Woyke T."/>
            <person name="Ryan C.M."/>
            <person name="Banfield J.F."/>
        </authorList>
    </citation>
    <scope>NUCLEOTIDE SEQUENCE [LARGE SCALE GENOMIC DNA]</scope>
</reference>
<evidence type="ECO:0000256" key="2">
    <source>
        <dbReference type="ARBA" id="ARBA00005675"/>
    </source>
</evidence>
<dbReference type="Pfam" id="PF00689">
    <property type="entry name" value="Cation_ATPase_C"/>
    <property type="match status" value="1"/>
</dbReference>
<dbReference type="AlphaFoldDB" id="A0A2M8GP38"/>
<evidence type="ECO:0000256" key="9">
    <source>
        <dbReference type="ARBA" id="ARBA00023136"/>
    </source>
</evidence>
<evidence type="ECO:0000256" key="8">
    <source>
        <dbReference type="ARBA" id="ARBA00022989"/>
    </source>
</evidence>
<feature type="domain" description="Cation-transporting P-type ATPase N-terminal" evidence="11">
    <location>
        <begin position="2"/>
        <end position="57"/>
    </location>
</feature>
<evidence type="ECO:0000259" key="11">
    <source>
        <dbReference type="SMART" id="SM00831"/>
    </source>
</evidence>
<proteinExistence type="inferred from homology"/>
<feature type="transmembrane region" description="Helical" evidence="10">
    <location>
        <begin position="812"/>
        <end position="831"/>
    </location>
</feature>
<feature type="transmembrane region" description="Helical" evidence="10">
    <location>
        <begin position="61"/>
        <end position="77"/>
    </location>
</feature>
<evidence type="ECO:0000313" key="12">
    <source>
        <dbReference type="EMBL" id="PJC82311.1"/>
    </source>
</evidence>
<organism evidence="12 13">
    <name type="scientific">Candidatus Roizmanbacteria bacterium CG_4_8_14_3_um_filter_36_10</name>
    <dbReference type="NCBI Taxonomy" id="1974834"/>
    <lineage>
        <taxon>Bacteria</taxon>
        <taxon>Candidatus Roizmaniibacteriota</taxon>
    </lineage>
</organism>
<keyword evidence="3" id="KW-1003">Cell membrane</keyword>
<dbReference type="Gene3D" id="3.40.50.1000">
    <property type="entry name" value="HAD superfamily/HAD-like"/>
    <property type="match status" value="1"/>
</dbReference>
<dbReference type="GO" id="GO:0005886">
    <property type="term" value="C:plasma membrane"/>
    <property type="evidence" value="ECO:0007669"/>
    <property type="project" value="UniProtKB-SubCell"/>
</dbReference>
<keyword evidence="6" id="KW-0067">ATP-binding</keyword>
<dbReference type="GO" id="GO:0016887">
    <property type="term" value="F:ATP hydrolysis activity"/>
    <property type="evidence" value="ECO:0007669"/>
    <property type="project" value="InterPro"/>
</dbReference>
<evidence type="ECO:0000256" key="4">
    <source>
        <dbReference type="ARBA" id="ARBA00022692"/>
    </source>
</evidence>
<dbReference type="InterPro" id="IPR059000">
    <property type="entry name" value="ATPase_P-type_domA"/>
</dbReference>
<gene>
    <name evidence="12" type="ORF">CO007_00245</name>
</gene>
<feature type="transmembrane region" description="Helical" evidence="10">
    <location>
        <begin position="212"/>
        <end position="232"/>
    </location>
</feature>
<sequence length="905" mass="99327">MKGLTSHQANQFLKQYGQNVILEQKKKSIFIKFFEQFNNFLTLLLIGSAGLSFLIGEIVDGILIFSIVFLNGLFGLYQEKKAEESIAALKKLTITKIRVIRDNREIEIDSRYLVPGDVIYIEEGIKIPADAQVIETISLEINEAALTGESLSVIKQKNDEVFSGTIVAKGHGYVQIIKTGMATKFGEIAKSLSIVDDTKTPLQKKLEDLTKIIGIAGIIISVIVFVVSLLQGSTYFPAFLLAISLAVAIVPEGLPAVMTITLAIGTKAMANKKAVVRKLSAIEALGSITLIATDKTGTLTTNKMQVKEIYVDNTIKSQITNHKSQANFKFKTQNSKRLKFENSDLFGTWNLEFSALNLLLLNGILCSTASLVFVHDHGGYDVLGDPTEGALLYLAKQIGLDYEEERKNWQIVDEKPFDSVSKMMTVVVKNVGARFPRPNKGAMTVPVHQFSKGAPESILNICDKILIEGKKEKLTPEKKEEIEKQVTKWARKGLRVLAFAYKKAGPVTEFFPVNAPPIKPAMRAAGNPLLCDTRDNNATIQQFNDMIFLGLVAIHDAPRPEVIEAVKKAKIAGIKVVMITGDNEKTAEAVGVSSGLIKEGDEILTGVQLDEYSDKELLKILPKVKVFARTNPFQKHRIVKLYQQLGEVVAVTGDGVNDAIALKQADVGIAMGLVGTDVARETADMVITDDNFASIVTAVEEGRGIINNLKNAIKYLLSCNVSEALSLLVGLTLGLPTLFYPIQLLYINLVTDGLPALMLSFSPRSPHLMNISPEKEMVLLKKKDRAYIGAVGLIGAILVIAAYFLFQSLGKTAAFTVLTLIQSFVFIDLWLSHRHIHQNLAHLVSPFFVLGFSIPLILQFIILSHPLTASLFKVLPVNLIVYFEFLAISVLVLVGIRGVKKIVKL</sequence>
<keyword evidence="5" id="KW-0547">Nucleotide-binding</keyword>
<dbReference type="Proteomes" id="UP000229370">
    <property type="component" value="Unassembled WGS sequence"/>
</dbReference>
<dbReference type="Gene3D" id="1.20.1110.10">
    <property type="entry name" value="Calcium-transporting ATPase, transmembrane domain"/>
    <property type="match status" value="1"/>
</dbReference>
<dbReference type="EMBL" id="PFQK01000006">
    <property type="protein sequence ID" value="PJC82311.1"/>
    <property type="molecule type" value="Genomic_DNA"/>
</dbReference>
<feature type="transmembrane region" description="Helical" evidence="10">
    <location>
        <begin position="843"/>
        <end position="863"/>
    </location>
</feature>
<dbReference type="Gene3D" id="2.70.150.10">
    <property type="entry name" value="Calcium-transporting ATPase, cytoplasmic transduction domain A"/>
    <property type="match status" value="1"/>
</dbReference>
<name>A0A2M8GP38_9BACT</name>
<dbReference type="NCBIfam" id="TIGR01494">
    <property type="entry name" value="ATPase_P-type"/>
    <property type="match status" value="2"/>
</dbReference>
<dbReference type="InterPro" id="IPR023298">
    <property type="entry name" value="ATPase_P-typ_TM_dom_sf"/>
</dbReference>
<dbReference type="SUPFAM" id="SSF81653">
    <property type="entry name" value="Calcium ATPase, transduction domain A"/>
    <property type="match status" value="1"/>
</dbReference>
<dbReference type="PRINTS" id="PR00119">
    <property type="entry name" value="CATATPASE"/>
</dbReference>
<evidence type="ECO:0000256" key="7">
    <source>
        <dbReference type="ARBA" id="ARBA00022967"/>
    </source>
</evidence>
<comment type="subcellular location">
    <subcellularLocation>
        <location evidence="1">Cell membrane</location>
        <topology evidence="1">Multi-pass membrane protein</topology>
    </subcellularLocation>
</comment>
<dbReference type="InterPro" id="IPR001757">
    <property type="entry name" value="P_typ_ATPase"/>
</dbReference>
<dbReference type="InterPro" id="IPR004014">
    <property type="entry name" value="ATPase_P-typ_cation-transptr_N"/>
</dbReference>
<evidence type="ECO:0000256" key="6">
    <source>
        <dbReference type="ARBA" id="ARBA00022840"/>
    </source>
</evidence>
<evidence type="ECO:0000256" key="5">
    <source>
        <dbReference type="ARBA" id="ARBA00022741"/>
    </source>
</evidence>
<dbReference type="SUPFAM" id="SSF81665">
    <property type="entry name" value="Calcium ATPase, transmembrane domain M"/>
    <property type="match status" value="1"/>
</dbReference>
<dbReference type="InterPro" id="IPR023299">
    <property type="entry name" value="ATPase_P-typ_cyto_dom_N"/>
</dbReference>
<dbReference type="InterPro" id="IPR050510">
    <property type="entry name" value="Cation_transp_ATPase_P-type"/>
</dbReference>
<evidence type="ECO:0000313" key="13">
    <source>
        <dbReference type="Proteomes" id="UP000229370"/>
    </source>
</evidence>
<feature type="transmembrane region" description="Helical" evidence="10">
    <location>
        <begin position="786"/>
        <end position="806"/>
    </location>
</feature>
<comment type="similarity">
    <text evidence="2">Belongs to the cation transport ATPase (P-type) (TC 3.A.3) family. Type IIA subfamily.</text>
</comment>
<keyword evidence="7" id="KW-1278">Translocase</keyword>
<dbReference type="InterPro" id="IPR044492">
    <property type="entry name" value="P_typ_ATPase_HD_dom"/>
</dbReference>
<dbReference type="SUPFAM" id="SSF81660">
    <property type="entry name" value="Metal cation-transporting ATPase, ATP-binding domain N"/>
    <property type="match status" value="1"/>
</dbReference>
<dbReference type="GO" id="GO:0005524">
    <property type="term" value="F:ATP binding"/>
    <property type="evidence" value="ECO:0007669"/>
    <property type="project" value="UniProtKB-KW"/>
</dbReference>
<dbReference type="Pfam" id="PF13246">
    <property type="entry name" value="Cation_ATPase"/>
    <property type="match status" value="1"/>
</dbReference>
<feature type="transmembrane region" description="Helical" evidence="10">
    <location>
        <begin position="238"/>
        <end position="264"/>
    </location>
</feature>
<dbReference type="Gene3D" id="3.40.1110.10">
    <property type="entry name" value="Calcium-transporting ATPase, cytoplasmic domain N"/>
    <property type="match status" value="1"/>
</dbReference>
<dbReference type="SFLD" id="SFLDF00027">
    <property type="entry name" value="p-type_atpase"/>
    <property type="match status" value="1"/>
</dbReference>
<evidence type="ECO:0000256" key="10">
    <source>
        <dbReference type="SAM" id="Phobius"/>
    </source>
</evidence>
<protein>
    <recommendedName>
        <fullName evidence="11">Cation-transporting P-type ATPase N-terminal domain-containing protein</fullName>
    </recommendedName>
</protein>